<dbReference type="SFLD" id="SFLDS00003">
    <property type="entry name" value="Haloacid_Dehalogenase"/>
    <property type="match status" value="1"/>
</dbReference>
<dbReference type="InterPro" id="IPR006439">
    <property type="entry name" value="HAD-SF_hydro_IA"/>
</dbReference>
<dbReference type="GO" id="GO:0008967">
    <property type="term" value="F:phosphoglycolate phosphatase activity"/>
    <property type="evidence" value="ECO:0007669"/>
    <property type="project" value="TreeGrafter"/>
</dbReference>
<reference evidence="1" key="2">
    <citation type="submission" date="2023-01" db="EMBL/GenBank/DDBJ databases">
        <authorList>
            <person name="Sun Q."/>
            <person name="Evtushenko L."/>
        </authorList>
    </citation>
    <scope>NUCLEOTIDE SEQUENCE</scope>
    <source>
        <strain evidence="1">VKM B-2748</strain>
    </source>
</reference>
<dbReference type="InterPro" id="IPR036412">
    <property type="entry name" value="HAD-like_sf"/>
</dbReference>
<evidence type="ECO:0000313" key="1">
    <source>
        <dbReference type="EMBL" id="GLK81333.1"/>
    </source>
</evidence>
<dbReference type="InterPro" id="IPR023198">
    <property type="entry name" value="PGP-like_dom2"/>
</dbReference>
<dbReference type="SFLD" id="SFLDG01129">
    <property type="entry name" value="C1.5:_HAD__Beta-PGM__Phosphata"/>
    <property type="match status" value="1"/>
</dbReference>
<dbReference type="PANTHER" id="PTHR43434">
    <property type="entry name" value="PHOSPHOGLYCOLATE PHOSPHATASE"/>
    <property type="match status" value="1"/>
</dbReference>
<dbReference type="AlphaFoldDB" id="A0A9W6JRZ7"/>
<dbReference type="EMBL" id="BSFL01000003">
    <property type="protein sequence ID" value="GLK81333.1"/>
    <property type="molecule type" value="Genomic_DNA"/>
</dbReference>
<comment type="caution">
    <text evidence="1">The sequence shown here is derived from an EMBL/GenBank/DDBJ whole genome shotgun (WGS) entry which is preliminary data.</text>
</comment>
<dbReference type="Gene3D" id="3.40.50.1000">
    <property type="entry name" value="HAD superfamily/HAD-like"/>
    <property type="match status" value="1"/>
</dbReference>
<evidence type="ECO:0000313" key="2">
    <source>
        <dbReference type="Proteomes" id="UP001143309"/>
    </source>
</evidence>
<gene>
    <name evidence="1" type="ORF">GCM10008174_30740</name>
</gene>
<dbReference type="Pfam" id="PF13419">
    <property type="entry name" value="HAD_2"/>
    <property type="match status" value="1"/>
</dbReference>
<dbReference type="GO" id="GO:0005829">
    <property type="term" value="C:cytosol"/>
    <property type="evidence" value="ECO:0007669"/>
    <property type="project" value="TreeGrafter"/>
</dbReference>
<reference evidence="1" key="1">
    <citation type="journal article" date="2014" name="Int. J. Syst. Evol. Microbiol.">
        <title>Complete genome sequence of Corynebacterium casei LMG S-19264T (=DSM 44701T), isolated from a smear-ripened cheese.</title>
        <authorList>
            <consortium name="US DOE Joint Genome Institute (JGI-PGF)"/>
            <person name="Walter F."/>
            <person name="Albersmeier A."/>
            <person name="Kalinowski J."/>
            <person name="Ruckert C."/>
        </authorList>
    </citation>
    <scope>NUCLEOTIDE SEQUENCE</scope>
    <source>
        <strain evidence="1">VKM B-2748</strain>
    </source>
</reference>
<dbReference type="SFLD" id="SFLDG01135">
    <property type="entry name" value="C1.5.6:_HAD__Beta-PGM__Phospha"/>
    <property type="match status" value="1"/>
</dbReference>
<dbReference type="SUPFAM" id="SSF56784">
    <property type="entry name" value="HAD-like"/>
    <property type="match status" value="1"/>
</dbReference>
<sequence length="223" mass="22832">MLVVFDVDGTLVDSQHAIVAAMTEAYVGAGLAAPSREAILGIVGLSVPEAVAVLSASGVDHPVAAIGDAYKAAFNRARTAAPRADPLYPGAREAIAALAARGDVLLGLATGNSRRGVERFIDTFGFHGVFATTQSADDAPSKPHPGMLLLACAEAGVTPEETVMIGDTTFDMQMARAAGARAIGVAWGYHPPERLAAAGAQTVLSRFDELIPALSPPQTEATA</sequence>
<name>A0A9W6JRZ7_9HYPH</name>
<dbReference type="InterPro" id="IPR050155">
    <property type="entry name" value="HAD-like_hydrolase_sf"/>
</dbReference>
<organism evidence="1 2">
    <name type="scientific">Methylopila turkensis</name>
    <dbReference type="NCBI Taxonomy" id="1437816"/>
    <lineage>
        <taxon>Bacteria</taxon>
        <taxon>Pseudomonadati</taxon>
        <taxon>Pseudomonadota</taxon>
        <taxon>Alphaproteobacteria</taxon>
        <taxon>Hyphomicrobiales</taxon>
        <taxon>Methylopilaceae</taxon>
        <taxon>Methylopila</taxon>
    </lineage>
</organism>
<dbReference type="InterPro" id="IPR023214">
    <property type="entry name" value="HAD_sf"/>
</dbReference>
<dbReference type="PANTHER" id="PTHR43434:SF24">
    <property type="entry name" value="HYDROLASE-RELATED"/>
    <property type="match status" value="1"/>
</dbReference>
<dbReference type="Proteomes" id="UP001143309">
    <property type="component" value="Unassembled WGS sequence"/>
</dbReference>
<dbReference type="NCBIfam" id="TIGR01509">
    <property type="entry name" value="HAD-SF-IA-v3"/>
    <property type="match status" value="1"/>
</dbReference>
<dbReference type="InterPro" id="IPR041492">
    <property type="entry name" value="HAD_2"/>
</dbReference>
<accession>A0A9W6JRZ7</accession>
<dbReference type="GO" id="GO:0006281">
    <property type="term" value="P:DNA repair"/>
    <property type="evidence" value="ECO:0007669"/>
    <property type="project" value="TreeGrafter"/>
</dbReference>
<proteinExistence type="predicted"/>
<dbReference type="RefSeq" id="WP_271202001.1">
    <property type="nucleotide sequence ID" value="NZ_BSFL01000003.1"/>
</dbReference>
<dbReference type="NCBIfam" id="TIGR01549">
    <property type="entry name" value="HAD-SF-IA-v1"/>
    <property type="match status" value="1"/>
</dbReference>
<protein>
    <submittedName>
        <fullName evidence="1">Haloacid dehalogenase</fullName>
    </submittedName>
</protein>
<dbReference type="Gene3D" id="1.10.150.240">
    <property type="entry name" value="Putative phosphatase, domain 2"/>
    <property type="match status" value="1"/>
</dbReference>
<keyword evidence="2" id="KW-1185">Reference proteome</keyword>